<feature type="domain" description="Glycosyl hydrolase family 92" evidence="1">
    <location>
        <begin position="4"/>
        <end position="382"/>
    </location>
</feature>
<dbReference type="STRING" id="651661.SAMN05660293_02116"/>
<proteinExistence type="predicted"/>
<reference evidence="3" key="1">
    <citation type="submission" date="2017-02" db="EMBL/GenBank/DDBJ databases">
        <authorList>
            <person name="Varghese N."/>
            <person name="Submissions S."/>
        </authorList>
    </citation>
    <scope>NUCLEOTIDE SEQUENCE [LARGE SCALE GENOMIC DNA]</scope>
    <source>
        <strain evidence="3">DSM 22270</strain>
    </source>
</reference>
<dbReference type="InterPro" id="IPR012939">
    <property type="entry name" value="Glyco_hydro_92"/>
</dbReference>
<dbReference type="SUPFAM" id="SSF48208">
    <property type="entry name" value="Six-hairpin glycosidases"/>
    <property type="match status" value="1"/>
</dbReference>
<dbReference type="InterPro" id="IPR050883">
    <property type="entry name" value="PNGase"/>
</dbReference>
<accession>A0A1T5E2G1</accession>
<evidence type="ECO:0000313" key="3">
    <source>
        <dbReference type="Proteomes" id="UP000190897"/>
    </source>
</evidence>
<dbReference type="Proteomes" id="UP000190897">
    <property type="component" value="Unassembled WGS sequence"/>
</dbReference>
<keyword evidence="3" id="KW-1185">Reference proteome</keyword>
<evidence type="ECO:0000313" key="2">
    <source>
        <dbReference type="EMBL" id="SKB78105.1"/>
    </source>
</evidence>
<dbReference type="PANTHER" id="PTHR12143">
    <property type="entry name" value="PEPTIDE N-GLYCANASE PNGASE -RELATED"/>
    <property type="match status" value="1"/>
</dbReference>
<protein>
    <submittedName>
        <fullName evidence="2">Alpha-1,2-mannosidase, putative</fullName>
    </submittedName>
</protein>
<dbReference type="RefSeq" id="WP_229208359.1">
    <property type="nucleotide sequence ID" value="NZ_FUZA01000002.1"/>
</dbReference>
<gene>
    <name evidence="2" type="ORF">SAMN05660293_02116</name>
</gene>
<dbReference type="GO" id="GO:0006516">
    <property type="term" value="P:glycoprotein catabolic process"/>
    <property type="evidence" value="ECO:0007669"/>
    <property type="project" value="TreeGrafter"/>
</dbReference>
<dbReference type="PANTHER" id="PTHR12143:SF39">
    <property type="entry name" value="SECRETED PROTEIN"/>
    <property type="match status" value="1"/>
</dbReference>
<evidence type="ECO:0000259" key="1">
    <source>
        <dbReference type="Pfam" id="PF07971"/>
    </source>
</evidence>
<dbReference type="EMBL" id="FUZA01000002">
    <property type="protein sequence ID" value="SKB78105.1"/>
    <property type="molecule type" value="Genomic_DNA"/>
</dbReference>
<organism evidence="2 3">
    <name type="scientific">Dyadobacter psychrophilus</name>
    <dbReference type="NCBI Taxonomy" id="651661"/>
    <lineage>
        <taxon>Bacteria</taxon>
        <taxon>Pseudomonadati</taxon>
        <taxon>Bacteroidota</taxon>
        <taxon>Cytophagia</taxon>
        <taxon>Cytophagales</taxon>
        <taxon>Spirosomataceae</taxon>
        <taxon>Dyadobacter</taxon>
    </lineage>
</organism>
<dbReference type="Gene3D" id="3.30.2080.10">
    <property type="entry name" value="GH92 mannosidase domain"/>
    <property type="match status" value="1"/>
</dbReference>
<dbReference type="Gene3D" id="1.20.1050.60">
    <property type="entry name" value="alpha-1,2-mannosidase"/>
    <property type="match status" value="1"/>
</dbReference>
<name>A0A1T5E2G1_9BACT</name>
<dbReference type="AlphaFoldDB" id="A0A1T5E2G1"/>
<dbReference type="InterPro" id="IPR008928">
    <property type="entry name" value="6-hairpin_glycosidase_sf"/>
</dbReference>
<dbReference type="FunFam" id="3.30.2080.10:FF:000001">
    <property type="entry name" value="Alpha-1,2-mannosidase subfamily"/>
    <property type="match status" value="1"/>
</dbReference>
<dbReference type="GO" id="GO:0005829">
    <property type="term" value="C:cytosol"/>
    <property type="evidence" value="ECO:0007669"/>
    <property type="project" value="TreeGrafter"/>
</dbReference>
<dbReference type="Pfam" id="PF07971">
    <property type="entry name" value="Glyco_hydro_92"/>
    <property type="match status" value="1"/>
</dbReference>
<dbReference type="GO" id="GO:0005975">
    <property type="term" value="P:carbohydrate metabolic process"/>
    <property type="evidence" value="ECO:0007669"/>
    <property type="project" value="InterPro"/>
</dbReference>
<dbReference type="GO" id="GO:0000224">
    <property type="term" value="F:peptide-N4-(N-acetyl-beta-glucosaminyl)asparagine amidase activity"/>
    <property type="evidence" value="ECO:0007669"/>
    <property type="project" value="TreeGrafter"/>
</dbReference>
<sequence>MAALSNTHLQIFKDKGWFGDGIANSEFVSGVGTNFVGLAIAGAYHAGIRNYDVELAYQAVKANELSYKNRPIGSGKLDTKAFVENGFVPFLERQGDDFVTDSTGSNFSGSHTLEYSFSAFAAAQMAKAMGKTGDYDKFIKLSNGWRQILNPQNKLMQPKKANGSFIEKFDPYQPWRGFQEGNSVQYSFYVPQNPAGLVDAIGKDNFNNRLDSIFTVSEKLGFGGGKTIDAFAGVNSIYNHGNQPNLHTSWLFNFSGKPWLTQKWTRAIGRDFYGTEPIHGYGYGQDEDQGQLGSWYVMNALGLFDVKGFTDLRPIIELGSPLFEKVTITLGNGKTLTIETKNNSKNNVYIQSATFNGTSLDNCWLYRDDLMKGGRLTFVMGSQPNISWGTKIPPPSAQ</sequence>